<proteinExistence type="inferred from homology"/>
<dbReference type="SMART" id="SM00299">
    <property type="entry name" value="CLH"/>
    <property type="match status" value="1"/>
</dbReference>
<dbReference type="AlphaFoldDB" id="A0A4Y9ZQL1"/>
<keyword evidence="3" id="KW-0378">Hydrolase</keyword>
<gene>
    <name evidence="11" type="ORF">EWM64_g6951</name>
</gene>
<evidence type="ECO:0000313" key="12">
    <source>
        <dbReference type="Proteomes" id="UP000298061"/>
    </source>
</evidence>
<dbReference type="PROSITE" id="PS50082">
    <property type="entry name" value="WD_REPEATS_2"/>
    <property type="match status" value="1"/>
</dbReference>
<evidence type="ECO:0000256" key="7">
    <source>
        <dbReference type="PROSITE-ProRule" id="PRU01006"/>
    </source>
</evidence>
<dbReference type="Gene3D" id="3.90.245.10">
    <property type="entry name" value="Ribonucleoside hydrolase-like"/>
    <property type="match status" value="1"/>
</dbReference>
<feature type="domain" description="Inosine/uridine-preferring nucleoside hydrolase" evidence="9">
    <location>
        <begin position="941"/>
        <end position="1264"/>
    </location>
</feature>
<evidence type="ECO:0000256" key="8">
    <source>
        <dbReference type="SAM" id="MobiDB-lite"/>
    </source>
</evidence>
<evidence type="ECO:0000256" key="6">
    <source>
        <dbReference type="PROSITE-ProRule" id="PRU00221"/>
    </source>
</evidence>
<dbReference type="GO" id="GO:0006623">
    <property type="term" value="P:protein targeting to vacuole"/>
    <property type="evidence" value="ECO:0007669"/>
    <property type="project" value="InterPro"/>
</dbReference>
<dbReference type="PANTHER" id="PTHR12616:SF1">
    <property type="entry name" value="VACUOLAR PROTEIN SORTING-ASSOCIATED PROTEIN 41 HOMOLOG"/>
    <property type="match status" value="1"/>
</dbReference>
<keyword evidence="12" id="KW-1185">Reference proteome</keyword>
<keyword evidence="5" id="KW-0326">Glycosidase</keyword>
<evidence type="ECO:0000256" key="3">
    <source>
        <dbReference type="ARBA" id="ARBA00022801"/>
    </source>
</evidence>
<keyword evidence="2" id="KW-0813">Transport</keyword>
<dbReference type="PANTHER" id="PTHR12616">
    <property type="entry name" value="VACUOLAR PROTEIN SORTING VPS41"/>
    <property type="match status" value="1"/>
</dbReference>
<dbReference type="GO" id="GO:0016799">
    <property type="term" value="F:hydrolase activity, hydrolyzing N-glycosyl compounds"/>
    <property type="evidence" value="ECO:0007669"/>
    <property type="project" value="InterPro"/>
</dbReference>
<dbReference type="InterPro" id="IPR011990">
    <property type="entry name" value="TPR-like_helical_dom_sf"/>
</dbReference>
<dbReference type="Pfam" id="PF23556">
    <property type="entry name" value="TPR_Vps41"/>
    <property type="match status" value="1"/>
</dbReference>
<dbReference type="STRING" id="135208.A0A4Y9ZQL1"/>
<dbReference type="Proteomes" id="UP000298061">
    <property type="component" value="Unassembled WGS sequence"/>
</dbReference>
<evidence type="ECO:0000256" key="1">
    <source>
        <dbReference type="ARBA" id="ARBA00009176"/>
    </source>
</evidence>
<dbReference type="Gene3D" id="2.130.10.10">
    <property type="entry name" value="YVTN repeat-like/Quinoprotein amine dehydrogenase"/>
    <property type="match status" value="1"/>
</dbReference>
<dbReference type="InterPro" id="IPR000547">
    <property type="entry name" value="Clathrin_H-chain/VPS_repeat"/>
</dbReference>
<dbReference type="Gene3D" id="1.25.40.10">
    <property type="entry name" value="Tetratricopeptide repeat domain"/>
    <property type="match status" value="1"/>
</dbReference>
<evidence type="ECO:0000256" key="4">
    <source>
        <dbReference type="ARBA" id="ARBA00022927"/>
    </source>
</evidence>
<dbReference type="InterPro" id="IPR036452">
    <property type="entry name" value="Ribo_hydro-like"/>
</dbReference>
<protein>
    <submittedName>
        <fullName evidence="11">Uncharacterized protein</fullName>
    </submittedName>
</protein>
<dbReference type="OrthoDB" id="244107at2759"/>
<dbReference type="InterPro" id="IPR001680">
    <property type="entry name" value="WD40_rpt"/>
</dbReference>
<dbReference type="Pfam" id="PF23411">
    <property type="entry name" value="Beta-prop_Vps41"/>
    <property type="match status" value="1"/>
</dbReference>
<dbReference type="InterPro" id="IPR045111">
    <property type="entry name" value="Vps41/Vps8"/>
</dbReference>
<dbReference type="GO" id="GO:0009267">
    <property type="term" value="P:cellular response to starvation"/>
    <property type="evidence" value="ECO:0007669"/>
    <property type="project" value="TreeGrafter"/>
</dbReference>
<evidence type="ECO:0000313" key="11">
    <source>
        <dbReference type="EMBL" id="TFY77062.1"/>
    </source>
</evidence>
<dbReference type="InterPro" id="IPR015943">
    <property type="entry name" value="WD40/YVTN_repeat-like_dom_sf"/>
</dbReference>
<dbReference type="PROSITE" id="PS50236">
    <property type="entry name" value="CHCR"/>
    <property type="match status" value="1"/>
</dbReference>
<dbReference type="InterPro" id="IPR015910">
    <property type="entry name" value="I/U_nuclsd_hydro_CS"/>
</dbReference>
<comment type="caution">
    <text evidence="11">The sequence shown here is derived from an EMBL/GenBank/DDBJ whole genome shotgun (WGS) entry which is preliminary data.</text>
</comment>
<sequence length="1270" mass="140309">MSSAEDDHANGSVAASPDGADGAQGNGGFNDSPKQMSDIQGDADDTIGSQLDGSHDNISVHNGVAAETETDGEGDSETDDDMAEDADPAEEKEAEQAVDGGDGIENDESEEEKEEEEGEEDDDEDEDEDEDEEPALKYERLGGSVQDLFRKDSASALAISNKLLALGTHNGIVHILDLTGKRVKSFKPHTASITDICFDSTADFVGTASLDGQVVIYSLSTPENYVFNMKRPVRTVSLEPQFAKKSSRAFVCGGMAGSLVMHEKGWLGHKETILHSGEGPVWQVRWRGRLIAWANDMGVKIYDTLSQTRITFIDRQADSLRPDLFKCTLNWQDDSTLLIAWADVIKVARIRARSRSATSSATAGQPPLLVEITAVFQLDCMIADTSFLNEATEDRKQQKRKAAEPPELRIVSRGGEELATDVLSVSGYQSWGCNDYAIVEVDQDGEGGSRAYAVLSPKDIVIVRTRDRKDHIEWLVERRRYEEALDEIEKMEAGEVAVDIDATAIGQRYIEHLLQEGDFVKAAQLCPKVCGLNTKRWEDWIFVFAQKQQLQAIIPFVPIESPRLDHLVYEMILAYFLANDRQALQRTIKEWPHEIYDISAVIVAIQSELDRSSSSSSMSPSRATPDTAILMECLAELYTINRQPGKALPYFLRLRRPNVFDLIREHNLFASVQDQALLLVEFDHELMEKRKAEGEAGAVGRGAAIALLVDHTYSIPVARVVQQLQSRPFFLFQYLDALFERDPHLSSSFADMQVKLTAEYAPRRLIDFLRASHYYNLEAAYAICTERDYVSEMVFLLGRMGDNKKALYLIIDRMGDVSRAIDFAKEQNDDDLWEDLLKYSETRPPFIRGLLENVGAEIDPIRLIRRIKNGLEIPGLKAALIKILQEFNLQISLLEGCQAILHGDCSDLAKQLHHDQTSGFFMAVDSDVSGFSTSNNMQNHVWLDCDPGHDDAIAILLAIHLPNVNLLGVSTVHGNTDAEHTKSNAARCLYAFGAAADVRVYGGATRPLLRPIRHDPQIHGVDGLGGVEGLPSAEHPDVHARFLPKDGTGKIRAIDAIARAVRETWKNGAGSKVSLATCGPLTNAALFLSVYPDLMDGLEQIVMMGGAIGLGNRSATAEFNILCDPEAAQIVMNANIRKVMIPLNVTHQAIVTDIVHSRILANAADPAKASSHLRHTLSTLILFFKDAYRATFGFNDGPPIHDALTVAYISQPQLFTCKRYRVEVELQGTHTCGETVADIWGYQSCDETWGASGKNCLVALELNVRIHFTP</sequence>
<dbReference type="GO" id="GO:0034058">
    <property type="term" value="P:endosomal vesicle fusion"/>
    <property type="evidence" value="ECO:0007669"/>
    <property type="project" value="TreeGrafter"/>
</dbReference>
<dbReference type="Pfam" id="PF01156">
    <property type="entry name" value="IU_nuc_hydro"/>
    <property type="match status" value="1"/>
</dbReference>
<feature type="repeat" description="CHCR" evidence="7">
    <location>
        <begin position="705"/>
        <end position="849"/>
    </location>
</feature>
<evidence type="ECO:0000256" key="5">
    <source>
        <dbReference type="ARBA" id="ARBA00023295"/>
    </source>
</evidence>
<dbReference type="GO" id="GO:0030897">
    <property type="term" value="C:HOPS complex"/>
    <property type="evidence" value="ECO:0007669"/>
    <property type="project" value="TreeGrafter"/>
</dbReference>
<dbReference type="SUPFAM" id="SSF50978">
    <property type="entry name" value="WD40 repeat-like"/>
    <property type="match status" value="1"/>
</dbReference>
<feature type="compositionally biased region" description="Polar residues" evidence="8">
    <location>
        <begin position="47"/>
        <end position="60"/>
    </location>
</feature>
<evidence type="ECO:0000256" key="2">
    <source>
        <dbReference type="ARBA" id="ARBA00022448"/>
    </source>
</evidence>
<dbReference type="InterPro" id="IPR036322">
    <property type="entry name" value="WD40_repeat_dom_sf"/>
</dbReference>
<feature type="compositionally biased region" description="Acidic residues" evidence="8">
    <location>
        <begin position="102"/>
        <end position="133"/>
    </location>
</feature>
<evidence type="ECO:0000259" key="9">
    <source>
        <dbReference type="Pfam" id="PF01156"/>
    </source>
</evidence>
<feature type="domain" description="Vps41 beta-propeller" evidence="10">
    <location>
        <begin position="136"/>
        <end position="464"/>
    </location>
</feature>
<dbReference type="InterPro" id="IPR057780">
    <property type="entry name" value="Beta-prop_Vps41"/>
</dbReference>
<name>A0A4Y9ZQL1_9AGAM</name>
<dbReference type="PROSITE" id="PS01247">
    <property type="entry name" value="IUNH"/>
    <property type="match status" value="1"/>
</dbReference>
<keyword evidence="4" id="KW-0653">Protein transport</keyword>
<reference evidence="11 12" key="1">
    <citation type="submission" date="2019-02" db="EMBL/GenBank/DDBJ databases">
        <title>Genome sequencing of the rare red list fungi Hericium alpestre (H. flagellum).</title>
        <authorList>
            <person name="Buettner E."/>
            <person name="Kellner H."/>
        </authorList>
    </citation>
    <scope>NUCLEOTIDE SEQUENCE [LARGE SCALE GENOMIC DNA]</scope>
    <source>
        <strain evidence="11 12">DSM 108284</strain>
    </source>
</reference>
<accession>A0A4Y9ZQL1</accession>
<dbReference type="GO" id="GO:0016236">
    <property type="term" value="P:macroautophagy"/>
    <property type="evidence" value="ECO:0007669"/>
    <property type="project" value="TreeGrafter"/>
</dbReference>
<dbReference type="InterPro" id="IPR001910">
    <property type="entry name" value="Inosine/uridine_hydrolase_dom"/>
</dbReference>
<dbReference type="FunFam" id="1.25.40.10:FF:000350">
    <property type="entry name" value="Vacuolar protein sorting-associated protein 41 homolog"/>
    <property type="match status" value="1"/>
</dbReference>
<comment type="similarity">
    <text evidence="1">Belongs to the IUNH family.</text>
</comment>
<keyword evidence="6" id="KW-0853">WD repeat</keyword>
<dbReference type="SMART" id="SM00320">
    <property type="entry name" value="WD40"/>
    <property type="match status" value="2"/>
</dbReference>
<feature type="compositionally biased region" description="Acidic residues" evidence="8">
    <location>
        <begin position="68"/>
        <end position="88"/>
    </location>
</feature>
<dbReference type="CDD" id="cd02651">
    <property type="entry name" value="nuc_hydro_IU_UC_XIUA"/>
    <property type="match status" value="1"/>
</dbReference>
<feature type="repeat" description="WD" evidence="6">
    <location>
        <begin position="186"/>
        <end position="227"/>
    </location>
</feature>
<dbReference type="SUPFAM" id="SSF53590">
    <property type="entry name" value="Nucleoside hydrolase"/>
    <property type="match status" value="1"/>
</dbReference>
<dbReference type="EMBL" id="SFCI01001012">
    <property type="protein sequence ID" value="TFY77062.1"/>
    <property type="molecule type" value="Genomic_DNA"/>
</dbReference>
<feature type="region of interest" description="Disordered" evidence="8">
    <location>
        <begin position="1"/>
        <end position="140"/>
    </location>
</feature>
<evidence type="ECO:0000259" key="10">
    <source>
        <dbReference type="Pfam" id="PF23411"/>
    </source>
</evidence>
<organism evidence="11 12">
    <name type="scientific">Hericium alpestre</name>
    <dbReference type="NCBI Taxonomy" id="135208"/>
    <lineage>
        <taxon>Eukaryota</taxon>
        <taxon>Fungi</taxon>
        <taxon>Dikarya</taxon>
        <taxon>Basidiomycota</taxon>
        <taxon>Agaricomycotina</taxon>
        <taxon>Agaricomycetes</taxon>
        <taxon>Russulales</taxon>
        <taxon>Hericiaceae</taxon>
        <taxon>Hericium</taxon>
    </lineage>
</organism>
<dbReference type="GO" id="GO:0005770">
    <property type="term" value="C:late endosome"/>
    <property type="evidence" value="ECO:0007669"/>
    <property type="project" value="TreeGrafter"/>
</dbReference>